<dbReference type="Proteomes" id="UP000076532">
    <property type="component" value="Unassembled WGS sequence"/>
</dbReference>
<name>A0A166H033_9AGAM</name>
<feature type="non-terminal residue" evidence="5">
    <location>
        <position position="777"/>
    </location>
</feature>
<keyword evidence="6" id="KW-1185">Reference proteome</keyword>
<feature type="transmembrane region" description="Helical" evidence="2">
    <location>
        <begin position="603"/>
        <end position="625"/>
    </location>
</feature>
<dbReference type="SMART" id="SM00239">
    <property type="entry name" value="C2"/>
    <property type="match status" value="1"/>
</dbReference>
<keyword evidence="2" id="KW-0472">Membrane</keyword>
<organism evidence="5 6">
    <name type="scientific">Athelia psychrophila</name>
    <dbReference type="NCBI Taxonomy" id="1759441"/>
    <lineage>
        <taxon>Eukaryota</taxon>
        <taxon>Fungi</taxon>
        <taxon>Dikarya</taxon>
        <taxon>Basidiomycota</taxon>
        <taxon>Agaricomycotina</taxon>
        <taxon>Agaricomycetes</taxon>
        <taxon>Agaricomycetidae</taxon>
        <taxon>Atheliales</taxon>
        <taxon>Atheliaceae</taxon>
        <taxon>Athelia</taxon>
    </lineage>
</organism>
<dbReference type="PROSITE" id="PS50004">
    <property type="entry name" value="C2"/>
    <property type="match status" value="1"/>
</dbReference>
<dbReference type="Gene3D" id="2.60.40.150">
    <property type="entry name" value="C2 domain"/>
    <property type="match status" value="1"/>
</dbReference>
<evidence type="ECO:0000313" key="5">
    <source>
        <dbReference type="EMBL" id="KZP18343.1"/>
    </source>
</evidence>
<evidence type="ECO:0000256" key="1">
    <source>
        <dbReference type="ARBA" id="ARBA00022737"/>
    </source>
</evidence>
<protein>
    <submittedName>
        <fullName evidence="5">Uncharacterized protein</fullName>
    </submittedName>
</protein>
<accession>A0A166H033</accession>
<evidence type="ECO:0000259" key="4">
    <source>
        <dbReference type="PROSITE" id="PS50837"/>
    </source>
</evidence>
<dbReference type="PROSITE" id="PS50837">
    <property type="entry name" value="NACHT"/>
    <property type="match status" value="1"/>
</dbReference>
<reference evidence="5 6" key="1">
    <citation type="journal article" date="2016" name="Mol. Biol. Evol.">
        <title>Comparative Genomics of Early-Diverging Mushroom-Forming Fungi Provides Insights into the Origins of Lignocellulose Decay Capabilities.</title>
        <authorList>
            <person name="Nagy L.G."/>
            <person name="Riley R."/>
            <person name="Tritt A."/>
            <person name="Adam C."/>
            <person name="Daum C."/>
            <person name="Floudas D."/>
            <person name="Sun H."/>
            <person name="Yadav J.S."/>
            <person name="Pangilinan J."/>
            <person name="Larsson K.H."/>
            <person name="Matsuura K."/>
            <person name="Barry K."/>
            <person name="Labutti K."/>
            <person name="Kuo R."/>
            <person name="Ohm R.A."/>
            <person name="Bhattacharya S.S."/>
            <person name="Shirouzu T."/>
            <person name="Yoshinaga Y."/>
            <person name="Martin F.M."/>
            <person name="Grigoriev I.V."/>
            <person name="Hibbett D.S."/>
        </authorList>
    </citation>
    <scope>NUCLEOTIDE SEQUENCE [LARGE SCALE GENOMIC DNA]</scope>
    <source>
        <strain evidence="5 6">CBS 109695</strain>
    </source>
</reference>
<dbReference type="InterPro" id="IPR000008">
    <property type="entry name" value="C2_dom"/>
</dbReference>
<dbReference type="SUPFAM" id="SSF49562">
    <property type="entry name" value="C2 domain (Calcium/lipid-binding domain, CaLB)"/>
    <property type="match status" value="1"/>
</dbReference>
<dbReference type="Pfam" id="PF00168">
    <property type="entry name" value="C2"/>
    <property type="match status" value="1"/>
</dbReference>
<evidence type="ECO:0000256" key="2">
    <source>
        <dbReference type="SAM" id="Phobius"/>
    </source>
</evidence>
<sequence>MSQGYLLTIHRVDELSWTSSVYSKVRAKIKPNLFVEVYIDQKRVARTSIVRGNLNPNWGETLTILAAKESSELTIKLKHKSSLITDPCFGIVKGTIAHLLKSCEGSEVTQLKLEHSPKKTMYDAKGFISLSITLANRDEARHNLLLSAQQDLERQHIDHNAALSVPPALDNLAATVSDNQDLLISLGTVMEKIQRISAITVDAVDALAKVHPYADTAWQVLNSVYKAYKQQKQTDAAVIELFKEMEALYSFVDDIENLPGKIKQLERTVVRILEQTTECGIFFREYTDHGFVGRFLGQAVLNRNQMITDLSSTLTQLREDLKSGVELHTAFVSTQTRDGVNRLVNSDILKGLDPARMNAADRPLCLPGTRQDLLKEIIQWLMTPSDQNILWLHGAAGLGKSTLSTTIAEYFGGLRRRGAFLFFDRNSPIESAPSRVISTLAYQLAEQDKDICFAIAAAIERRPQLTSDPIGSQFTSLLLEPLSAAAGQIEGPVIIILDALDECGDASSRRALLALLSRDLSKLPRQFRFLITSRPEHDLKGALASRSHVHAVDISTASDPDMLLYITHEMQRIYSDRCDTDELPVDWPGEIAIRTLVAYAAGLFIWAATAMNLLFITEAPVLWLADLLRRDRQVFTLHELYKTALLSVSKWEPGETTDAYRRILGMIVISQEPLCDEAIADLLGLEDSGRTCRTALQRLGCVIQWGKGRPARTFHKSFPDYLINRDLCSAEPWFIDVAEHQHALTARCLRILNERLRFNMCDLKTSHIPNSDVIDLP</sequence>
<evidence type="ECO:0000313" key="6">
    <source>
        <dbReference type="Proteomes" id="UP000076532"/>
    </source>
</evidence>
<dbReference type="AlphaFoldDB" id="A0A166H033"/>
<dbReference type="InterPro" id="IPR035892">
    <property type="entry name" value="C2_domain_sf"/>
</dbReference>
<dbReference type="Gene3D" id="3.40.50.300">
    <property type="entry name" value="P-loop containing nucleotide triphosphate hydrolases"/>
    <property type="match status" value="1"/>
</dbReference>
<proteinExistence type="predicted"/>
<feature type="domain" description="NACHT" evidence="4">
    <location>
        <begin position="388"/>
        <end position="535"/>
    </location>
</feature>
<dbReference type="PANTHER" id="PTHR10039">
    <property type="entry name" value="AMELOGENIN"/>
    <property type="match status" value="1"/>
</dbReference>
<dbReference type="STRING" id="436010.A0A166H033"/>
<keyword evidence="2" id="KW-0812">Transmembrane</keyword>
<dbReference type="PANTHER" id="PTHR10039:SF17">
    <property type="entry name" value="FUNGAL STAND N-TERMINAL GOODBYE DOMAIN-CONTAINING PROTEIN-RELATED"/>
    <property type="match status" value="1"/>
</dbReference>
<dbReference type="OrthoDB" id="163438at2759"/>
<dbReference type="SUPFAM" id="SSF52540">
    <property type="entry name" value="P-loop containing nucleoside triphosphate hydrolases"/>
    <property type="match status" value="1"/>
</dbReference>
<gene>
    <name evidence="5" type="ORF">FIBSPDRAFT_829357</name>
</gene>
<keyword evidence="2" id="KW-1133">Transmembrane helix</keyword>
<evidence type="ECO:0000259" key="3">
    <source>
        <dbReference type="PROSITE" id="PS50004"/>
    </source>
</evidence>
<keyword evidence="1" id="KW-0677">Repeat</keyword>
<dbReference type="InterPro" id="IPR027417">
    <property type="entry name" value="P-loop_NTPase"/>
</dbReference>
<dbReference type="InterPro" id="IPR007111">
    <property type="entry name" value="NACHT_NTPase"/>
</dbReference>
<feature type="domain" description="C2" evidence="3">
    <location>
        <begin position="1"/>
        <end position="109"/>
    </location>
</feature>
<dbReference type="CDD" id="cd00030">
    <property type="entry name" value="C2"/>
    <property type="match status" value="1"/>
</dbReference>
<dbReference type="InterPro" id="IPR056884">
    <property type="entry name" value="NPHP3-like_N"/>
</dbReference>
<dbReference type="Pfam" id="PF24883">
    <property type="entry name" value="NPHP3_N"/>
    <property type="match status" value="1"/>
</dbReference>
<dbReference type="EMBL" id="KV417573">
    <property type="protein sequence ID" value="KZP18343.1"/>
    <property type="molecule type" value="Genomic_DNA"/>
</dbReference>